<dbReference type="GeneID" id="92077890"/>
<evidence type="ECO:0000313" key="3">
    <source>
        <dbReference type="Proteomes" id="UP001391051"/>
    </source>
</evidence>
<dbReference type="RefSeq" id="XP_066697226.1">
    <property type="nucleotide sequence ID" value="XM_066844828.1"/>
</dbReference>
<reference evidence="2 3" key="1">
    <citation type="submission" date="2023-01" db="EMBL/GenBank/DDBJ databases">
        <title>Analysis of 21 Apiospora genomes using comparative genomics revels a genus with tremendous synthesis potential of carbohydrate active enzymes and secondary metabolites.</title>
        <authorList>
            <person name="Sorensen T."/>
        </authorList>
    </citation>
    <scope>NUCLEOTIDE SEQUENCE [LARGE SCALE GENOMIC DNA]</scope>
    <source>
        <strain evidence="2 3">CBS 24483</strain>
    </source>
</reference>
<sequence length="174" mass="19246">MSVDLTLPTSASPAIDPYEDLPENLLPFALFVHVPLAGGEEELARIERACNSETEGDDNPVRRAPLRHDLAGQPLRAALAQRLDNLAETADRFSPFYFAAVVDENWEEAGLIVVTMNDESEDEDGNDAWHIDQLRVPVNDVGLVLVNLQISNVGWEEFKEQYEDGEGVKGGEDE</sequence>
<keyword evidence="3" id="KW-1185">Reference proteome</keyword>
<gene>
    <name evidence="2" type="ORF">PG986_008606</name>
</gene>
<organism evidence="2 3">
    <name type="scientific">Apiospora aurea</name>
    <dbReference type="NCBI Taxonomy" id="335848"/>
    <lineage>
        <taxon>Eukaryota</taxon>
        <taxon>Fungi</taxon>
        <taxon>Dikarya</taxon>
        <taxon>Ascomycota</taxon>
        <taxon>Pezizomycotina</taxon>
        <taxon>Sordariomycetes</taxon>
        <taxon>Xylariomycetidae</taxon>
        <taxon>Amphisphaeriales</taxon>
        <taxon>Apiosporaceae</taxon>
        <taxon>Apiospora</taxon>
    </lineage>
</organism>
<evidence type="ECO:0000259" key="1">
    <source>
        <dbReference type="Pfam" id="PF21962"/>
    </source>
</evidence>
<proteinExistence type="predicted"/>
<dbReference type="Pfam" id="PF21962">
    <property type="entry name" value="DUF6924"/>
    <property type="match status" value="1"/>
</dbReference>
<dbReference type="Proteomes" id="UP001391051">
    <property type="component" value="Unassembled WGS sequence"/>
</dbReference>
<dbReference type="EMBL" id="JAQQWE010000006">
    <property type="protein sequence ID" value="KAK7947720.1"/>
    <property type="molecule type" value="Genomic_DNA"/>
</dbReference>
<evidence type="ECO:0000313" key="2">
    <source>
        <dbReference type="EMBL" id="KAK7947720.1"/>
    </source>
</evidence>
<protein>
    <recommendedName>
        <fullName evidence="1">DUF6924 domain-containing protein</fullName>
    </recommendedName>
</protein>
<feature type="domain" description="DUF6924" evidence="1">
    <location>
        <begin position="85"/>
        <end position="168"/>
    </location>
</feature>
<comment type="caution">
    <text evidence="2">The sequence shown here is derived from an EMBL/GenBank/DDBJ whole genome shotgun (WGS) entry which is preliminary data.</text>
</comment>
<name>A0ABR1Q5B7_9PEZI</name>
<accession>A0ABR1Q5B7</accession>
<dbReference type="InterPro" id="IPR053832">
    <property type="entry name" value="DUF6924"/>
</dbReference>